<dbReference type="SUPFAM" id="SSF56784">
    <property type="entry name" value="HAD-like"/>
    <property type="match status" value="1"/>
</dbReference>
<keyword evidence="2" id="KW-1185">Reference proteome</keyword>
<dbReference type="GO" id="GO:0016787">
    <property type="term" value="F:hydrolase activity"/>
    <property type="evidence" value="ECO:0007669"/>
    <property type="project" value="UniProtKB-KW"/>
</dbReference>
<sequence length="56" mass="6611">MRFYRQLQPFKIISFDLDDTLYDNRSVIMEAEKQFLAALQRAANLAQLTLPYLSEI</sequence>
<protein>
    <submittedName>
        <fullName evidence="1">Putative hydrolase of the HAD superfamily</fullName>
    </submittedName>
</protein>
<evidence type="ECO:0000313" key="1">
    <source>
        <dbReference type="EMBL" id="SMB88255.1"/>
    </source>
</evidence>
<dbReference type="STRING" id="1122938.SAMN05660772_01143"/>
<accession>A0A1W1V4K0</accession>
<dbReference type="InterPro" id="IPR023214">
    <property type="entry name" value="HAD_sf"/>
</dbReference>
<gene>
    <name evidence="1" type="ORF">SAMN05660772_01143</name>
</gene>
<proteinExistence type="predicted"/>
<keyword evidence="1" id="KW-0378">Hydrolase</keyword>
<dbReference type="InterPro" id="IPR036412">
    <property type="entry name" value="HAD-like_sf"/>
</dbReference>
<organism evidence="1 2">
    <name type="scientific">Pasteurella testudinis DSM 23072</name>
    <dbReference type="NCBI Taxonomy" id="1122938"/>
    <lineage>
        <taxon>Bacteria</taxon>
        <taxon>Pseudomonadati</taxon>
        <taxon>Pseudomonadota</taxon>
        <taxon>Gammaproteobacteria</taxon>
        <taxon>Pasteurellales</taxon>
        <taxon>Pasteurellaceae</taxon>
        <taxon>Pasteurella</taxon>
    </lineage>
</organism>
<name>A0A1W1V4K0_9PAST</name>
<dbReference type="AlphaFoldDB" id="A0A1W1V4K0"/>
<evidence type="ECO:0000313" key="2">
    <source>
        <dbReference type="Proteomes" id="UP000192408"/>
    </source>
</evidence>
<dbReference type="Gene3D" id="3.40.50.1000">
    <property type="entry name" value="HAD superfamily/HAD-like"/>
    <property type="match status" value="1"/>
</dbReference>
<dbReference type="Gene3D" id="1.20.120.710">
    <property type="entry name" value="Haloacid dehalogenase hydrolase-like domain"/>
    <property type="match status" value="1"/>
</dbReference>
<dbReference type="Proteomes" id="UP000192408">
    <property type="component" value="Unassembled WGS sequence"/>
</dbReference>
<reference evidence="2" key="1">
    <citation type="submission" date="2017-04" db="EMBL/GenBank/DDBJ databases">
        <authorList>
            <person name="Varghese N."/>
            <person name="Submissions S."/>
        </authorList>
    </citation>
    <scope>NUCLEOTIDE SEQUENCE [LARGE SCALE GENOMIC DNA]</scope>
    <source>
        <strain evidence="2">DSM 23072</strain>
    </source>
</reference>
<dbReference type="EMBL" id="FWWV01000046">
    <property type="protein sequence ID" value="SMB88255.1"/>
    <property type="molecule type" value="Genomic_DNA"/>
</dbReference>